<protein>
    <recommendedName>
        <fullName evidence="9">Sec-independent protein translocase protein TatB</fullName>
    </recommendedName>
</protein>
<evidence type="ECO:0000256" key="1">
    <source>
        <dbReference type="ARBA" id="ARBA00004167"/>
    </source>
</evidence>
<evidence type="ECO:0000256" key="5">
    <source>
        <dbReference type="ARBA" id="ARBA00022927"/>
    </source>
</evidence>
<keyword evidence="4 9" id="KW-0812">Transmembrane</keyword>
<dbReference type="Proteomes" id="UP001163882">
    <property type="component" value="Chromosome"/>
</dbReference>
<comment type="subcellular location">
    <subcellularLocation>
        <location evidence="9">Cell membrane</location>
        <topology evidence="9">Single-pass membrane protein</topology>
    </subcellularLocation>
    <subcellularLocation>
        <location evidence="1">Membrane</location>
        <topology evidence="1">Single-pass membrane protein</topology>
    </subcellularLocation>
</comment>
<dbReference type="RefSeq" id="WP_264224176.1">
    <property type="nucleotide sequence ID" value="NZ_CP107716.1"/>
</dbReference>
<sequence length="263" mass="27130">MLGLGWSEMLVIGIVLLVVVGPKDLPMMMRNVGRMMGTVRRMGNDFRREIDKAIAADEIAEAKKAISDPLKQTSAEINREFNSIRNGKVEPTGKLKPPESGEESVVDAIHAQAGMAPSRAEPSAASAALRAKVSETVAKPANAATTAAEQPAPLADAPKGKVKAAPRKAVTAKSSETVSEAAAKSAKPAASKAAPAKKAAPKRAPSKAAAKPAAKLTAKTTARNEAEAQPKSAAKPRASASKTTSKKTTPARKKATAETGGEQ</sequence>
<keyword evidence="6 9" id="KW-1133">Transmembrane helix</keyword>
<evidence type="ECO:0000256" key="3">
    <source>
        <dbReference type="ARBA" id="ARBA00022475"/>
    </source>
</evidence>
<gene>
    <name evidence="9 12" type="primary">tatB</name>
    <name evidence="12" type="ORF">OF122_10340</name>
</gene>
<accession>A0ABY6ILW4</accession>
<evidence type="ECO:0000256" key="10">
    <source>
        <dbReference type="SAM" id="MobiDB-lite"/>
    </source>
</evidence>
<comment type="subunit">
    <text evidence="9">The Tat system comprises two distinct complexes: a TatABC complex, containing multiple copies of TatA, TatB and TatC subunits, and a separate TatA complex, containing only TatA subunits. Substrates initially bind to the TatABC complex, which probably triggers association of the separate TatA complex to form the active translocon.</text>
</comment>
<keyword evidence="3 9" id="KW-1003">Cell membrane</keyword>
<feature type="compositionally biased region" description="Low complexity" evidence="10">
    <location>
        <begin position="206"/>
        <end position="221"/>
    </location>
</feature>
<feature type="region of interest" description="Disordered" evidence="10">
    <location>
        <begin position="142"/>
        <end position="263"/>
    </location>
</feature>
<evidence type="ECO:0000313" key="13">
    <source>
        <dbReference type="Proteomes" id="UP001163882"/>
    </source>
</evidence>
<comment type="function">
    <text evidence="9">Part of the twin-arginine translocation (Tat) system that transports large folded proteins containing a characteristic twin-arginine motif in their signal peptide across membranes. Together with TatC, TatB is part of a receptor directly interacting with Tat signal peptides. TatB may form an oligomeric binding site that transiently accommodates folded Tat precursor proteins before their translocation.</text>
</comment>
<dbReference type="HAMAP" id="MF_00237">
    <property type="entry name" value="TatB"/>
    <property type="match status" value="1"/>
</dbReference>
<dbReference type="Gene3D" id="1.20.5.3310">
    <property type="match status" value="1"/>
</dbReference>
<comment type="similarity">
    <text evidence="9">Belongs to the TatB family.</text>
</comment>
<name>A0ABY6ILW4_9HYPH</name>
<evidence type="ECO:0000256" key="11">
    <source>
        <dbReference type="SAM" id="Phobius"/>
    </source>
</evidence>
<evidence type="ECO:0000256" key="8">
    <source>
        <dbReference type="ARBA" id="ARBA00023136"/>
    </source>
</evidence>
<keyword evidence="2 9" id="KW-0813">Transport</keyword>
<dbReference type="InterPro" id="IPR003369">
    <property type="entry name" value="TatA/B/E"/>
</dbReference>
<dbReference type="EMBL" id="CP107716">
    <property type="protein sequence ID" value="UYQ70482.1"/>
    <property type="molecule type" value="Genomic_DNA"/>
</dbReference>
<keyword evidence="8 9" id="KW-0472">Membrane</keyword>
<proteinExistence type="inferred from homology"/>
<feature type="compositionally biased region" description="Low complexity" evidence="10">
    <location>
        <begin position="181"/>
        <end position="198"/>
    </location>
</feature>
<evidence type="ECO:0000313" key="12">
    <source>
        <dbReference type="EMBL" id="UYQ70482.1"/>
    </source>
</evidence>
<keyword evidence="13" id="KW-1185">Reference proteome</keyword>
<dbReference type="PRINTS" id="PR01506">
    <property type="entry name" value="TATBPROTEIN"/>
</dbReference>
<evidence type="ECO:0000256" key="9">
    <source>
        <dbReference type="HAMAP-Rule" id="MF_00237"/>
    </source>
</evidence>
<feature type="compositionally biased region" description="Low complexity" evidence="10">
    <location>
        <begin position="230"/>
        <end position="248"/>
    </location>
</feature>
<dbReference type="NCBIfam" id="TIGR01410">
    <property type="entry name" value="tatB"/>
    <property type="match status" value="1"/>
</dbReference>
<feature type="transmembrane region" description="Helical" evidence="11">
    <location>
        <begin position="6"/>
        <end position="25"/>
    </location>
</feature>
<organism evidence="12 13">
    <name type="scientific">Pelagibacterium flavum</name>
    <dbReference type="NCBI Taxonomy" id="2984530"/>
    <lineage>
        <taxon>Bacteria</taxon>
        <taxon>Pseudomonadati</taxon>
        <taxon>Pseudomonadota</taxon>
        <taxon>Alphaproteobacteria</taxon>
        <taxon>Hyphomicrobiales</taxon>
        <taxon>Devosiaceae</taxon>
        <taxon>Pelagibacterium</taxon>
    </lineage>
</organism>
<feature type="compositionally biased region" description="Low complexity" evidence="10">
    <location>
        <begin position="142"/>
        <end position="155"/>
    </location>
</feature>
<evidence type="ECO:0000256" key="7">
    <source>
        <dbReference type="ARBA" id="ARBA00023010"/>
    </source>
</evidence>
<dbReference type="Pfam" id="PF02416">
    <property type="entry name" value="TatA_B_E"/>
    <property type="match status" value="1"/>
</dbReference>
<evidence type="ECO:0000256" key="4">
    <source>
        <dbReference type="ARBA" id="ARBA00022692"/>
    </source>
</evidence>
<keyword evidence="7 9" id="KW-0811">Translocation</keyword>
<keyword evidence="5 9" id="KW-0653">Protein transport</keyword>
<evidence type="ECO:0000256" key="2">
    <source>
        <dbReference type="ARBA" id="ARBA00022448"/>
    </source>
</evidence>
<dbReference type="InterPro" id="IPR018448">
    <property type="entry name" value="TatB"/>
</dbReference>
<evidence type="ECO:0000256" key="6">
    <source>
        <dbReference type="ARBA" id="ARBA00022989"/>
    </source>
</evidence>
<reference evidence="12" key="1">
    <citation type="submission" date="2022-10" db="EMBL/GenBank/DDBJ databases">
        <title>YIM 151497 complete genome.</title>
        <authorList>
            <person name="Chen X."/>
        </authorList>
    </citation>
    <scope>NUCLEOTIDE SEQUENCE</scope>
    <source>
        <strain evidence="12">YIM 151497</strain>
    </source>
</reference>